<organism evidence="1 2">
    <name type="scientific">Pristionchus entomophagus</name>
    <dbReference type="NCBI Taxonomy" id="358040"/>
    <lineage>
        <taxon>Eukaryota</taxon>
        <taxon>Metazoa</taxon>
        <taxon>Ecdysozoa</taxon>
        <taxon>Nematoda</taxon>
        <taxon>Chromadorea</taxon>
        <taxon>Rhabditida</taxon>
        <taxon>Rhabditina</taxon>
        <taxon>Diplogasteromorpha</taxon>
        <taxon>Diplogasteroidea</taxon>
        <taxon>Neodiplogasteridae</taxon>
        <taxon>Pristionchus</taxon>
    </lineage>
</organism>
<dbReference type="EMBL" id="BTSX01000006">
    <property type="protein sequence ID" value="GMT02750.1"/>
    <property type="molecule type" value="Genomic_DNA"/>
</dbReference>
<dbReference type="AlphaFoldDB" id="A0AAV5U7D0"/>
<name>A0AAV5U7D0_9BILA</name>
<proteinExistence type="predicted"/>
<dbReference type="Proteomes" id="UP001432027">
    <property type="component" value="Unassembled WGS sequence"/>
</dbReference>
<evidence type="ECO:0000313" key="2">
    <source>
        <dbReference type="Proteomes" id="UP001432027"/>
    </source>
</evidence>
<accession>A0AAV5U7D0</accession>
<reference evidence="1" key="1">
    <citation type="submission" date="2023-10" db="EMBL/GenBank/DDBJ databases">
        <title>Genome assembly of Pristionchus species.</title>
        <authorList>
            <person name="Yoshida K."/>
            <person name="Sommer R.J."/>
        </authorList>
    </citation>
    <scope>NUCLEOTIDE SEQUENCE</scope>
    <source>
        <strain evidence="1">RS0144</strain>
    </source>
</reference>
<comment type="caution">
    <text evidence="1">The sequence shown here is derived from an EMBL/GenBank/DDBJ whole genome shotgun (WGS) entry which is preliminary data.</text>
</comment>
<gene>
    <name evidence="1" type="ORF">PENTCL1PPCAC_24924</name>
</gene>
<protein>
    <submittedName>
        <fullName evidence="1">Uncharacterized protein</fullName>
    </submittedName>
</protein>
<keyword evidence="2" id="KW-1185">Reference proteome</keyword>
<sequence length="62" mass="6686">DRLQGLGHVEGMQDAYASVAVTAATVPQMDEYGNVVQRTIRTTVERIAVTEGMNTDQLHALG</sequence>
<evidence type="ECO:0000313" key="1">
    <source>
        <dbReference type="EMBL" id="GMT02750.1"/>
    </source>
</evidence>
<feature type="non-terminal residue" evidence="1">
    <location>
        <position position="1"/>
    </location>
</feature>
<feature type="non-terminal residue" evidence="1">
    <location>
        <position position="62"/>
    </location>
</feature>